<dbReference type="SUPFAM" id="SSF57610">
    <property type="entry name" value="Thyroglobulin type-1 domain"/>
    <property type="match status" value="1"/>
</dbReference>
<dbReference type="EMBL" id="NIVC01000591">
    <property type="protein sequence ID" value="PAA80286.1"/>
    <property type="molecule type" value="Genomic_DNA"/>
</dbReference>
<comment type="similarity">
    <text evidence="2">Belongs to the syndecan proteoglycan family.</text>
</comment>
<keyword evidence="7" id="KW-1015">Disulfide bond</keyword>
<feature type="compositionally biased region" description="Low complexity" evidence="11">
    <location>
        <begin position="62"/>
        <end position="85"/>
    </location>
</feature>
<keyword evidence="5 12" id="KW-1133">Transmembrane helix</keyword>
<evidence type="ECO:0000313" key="16">
    <source>
        <dbReference type="Proteomes" id="UP000215902"/>
    </source>
</evidence>
<name>A0A267G2Q2_9PLAT</name>
<dbReference type="Pfam" id="PF01034">
    <property type="entry name" value="Syndecan"/>
    <property type="match status" value="1"/>
</dbReference>
<feature type="chain" id="PRO_5012628071" description="Thyroglobulin type-1 domain-containing protein" evidence="13">
    <location>
        <begin position="28"/>
        <end position="445"/>
    </location>
</feature>
<evidence type="ECO:0000256" key="2">
    <source>
        <dbReference type="ARBA" id="ARBA00005343"/>
    </source>
</evidence>
<evidence type="ECO:0000256" key="7">
    <source>
        <dbReference type="ARBA" id="ARBA00023157"/>
    </source>
</evidence>
<gene>
    <name evidence="15" type="ORF">BOX15_Mlig001759g2</name>
</gene>
<organism evidence="15 16">
    <name type="scientific">Macrostomum lignano</name>
    <dbReference type="NCBI Taxonomy" id="282301"/>
    <lineage>
        <taxon>Eukaryota</taxon>
        <taxon>Metazoa</taxon>
        <taxon>Spiralia</taxon>
        <taxon>Lophotrochozoa</taxon>
        <taxon>Platyhelminthes</taxon>
        <taxon>Rhabditophora</taxon>
        <taxon>Macrostomorpha</taxon>
        <taxon>Macrostomida</taxon>
        <taxon>Macrostomidae</taxon>
        <taxon>Macrostomum</taxon>
    </lineage>
</organism>
<keyword evidence="6 12" id="KW-0472">Membrane</keyword>
<evidence type="ECO:0000313" key="15">
    <source>
        <dbReference type="EMBL" id="PAA80286.1"/>
    </source>
</evidence>
<dbReference type="OrthoDB" id="10044468at2759"/>
<dbReference type="GO" id="GO:0016477">
    <property type="term" value="P:cell migration"/>
    <property type="evidence" value="ECO:0007669"/>
    <property type="project" value="TreeGrafter"/>
</dbReference>
<evidence type="ECO:0000256" key="8">
    <source>
        <dbReference type="ARBA" id="ARBA00023180"/>
    </source>
</evidence>
<dbReference type="PROSITE" id="PS51162">
    <property type="entry name" value="THYROGLOBULIN_1_2"/>
    <property type="match status" value="1"/>
</dbReference>
<dbReference type="GO" id="GO:0009986">
    <property type="term" value="C:cell surface"/>
    <property type="evidence" value="ECO:0007669"/>
    <property type="project" value="TreeGrafter"/>
</dbReference>
<keyword evidence="16" id="KW-1185">Reference proteome</keyword>
<comment type="caution">
    <text evidence="10">Lacks conserved residue(s) required for the propagation of feature annotation.</text>
</comment>
<keyword evidence="8" id="KW-0325">Glycoprotein</keyword>
<protein>
    <recommendedName>
        <fullName evidence="14">Thyroglobulin type-1 domain-containing protein</fullName>
    </recommendedName>
</protein>
<dbReference type="PANTHER" id="PTHR10915:SF1">
    <property type="entry name" value="SYNDECAN"/>
    <property type="match status" value="1"/>
</dbReference>
<dbReference type="AlphaFoldDB" id="A0A267G2Q2"/>
<feature type="signal peptide" evidence="13">
    <location>
        <begin position="1"/>
        <end position="27"/>
    </location>
</feature>
<sequence>MKALQISLLLVAIQIQLTGYGLSQANAQTTLSSVKGSGSGSGAWPLDDEDLGRGRASGDGQPSGASVPPSSSPVGPSSSPASPAVGTGVAVTRIALPTLPTDLVQPGFDSTSRSATTAVTVTSSTRTDYLPCRFFAVYSLNSPPFHPKAPAWLGWNKDSSKTAVQRPSCNPQRPELYNVGQCLSHSSSNSNNRICFCVNAESGRLVSGTETQPAVFVNLSCQPLSFRLILGFRDQWQPALADPSGPEFESLAERMEREIDAIFYQYAGNQTAKVLAFRRGSILAELLVTSVGHPKQLVGDAQSFKSLLDRRVQSTTGKLAGMTLNPLLYELQPVEAEGGRNPGNHESRGGQLPSDAKNLKQGMSDTTPSAESSVSGSGGFAPTPAILGAIVGGGIGALALIILLIVFCVYRIRKADEGSYSLDPAKKAAANTIAYEKAPSREFYA</sequence>
<keyword evidence="13" id="KW-0732">Signal</keyword>
<evidence type="ECO:0000256" key="6">
    <source>
        <dbReference type="ARBA" id="ARBA00023136"/>
    </source>
</evidence>
<dbReference type="Proteomes" id="UP000215902">
    <property type="component" value="Unassembled WGS sequence"/>
</dbReference>
<dbReference type="InterPro" id="IPR000716">
    <property type="entry name" value="Thyroglobulin_1"/>
</dbReference>
<dbReference type="PANTHER" id="PTHR10915">
    <property type="entry name" value="SYNDECAN"/>
    <property type="match status" value="1"/>
</dbReference>
<feature type="compositionally biased region" description="Polar residues" evidence="11">
    <location>
        <begin position="361"/>
        <end position="375"/>
    </location>
</feature>
<feature type="transmembrane region" description="Helical" evidence="12">
    <location>
        <begin position="385"/>
        <end position="410"/>
    </location>
</feature>
<evidence type="ECO:0000256" key="12">
    <source>
        <dbReference type="SAM" id="Phobius"/>
    </source>
</evidence>
<evidence type="ECO:0000256" key="5">
    <source>
        <dbReference type="ARBA" id="ARBA00022989"/>
    </source>
</evidence>
<dbReference type="STRING" id="282301.A0A267G2Q2"/>
<feature type="domain" description="Thyroglobulin type-1" evidence="14">
    <location>
        <begin position="161"/>
        <end position="221"/>
    </location>
</feature>
<comment type="subcellular location">
    <subcellularLocation>
        <location evidence="1">Membrane</location>
        <topology evidence="1">Single-pass type I membrane protein</topology>
    </subcellularLocation>
</comment>
<evidence type="ECO:0000256" key="11">
    <source>
        <dbReference type="SAM" id="MobiDB-lite"/>
    </source>
</evidence>
<keyword evidence="9" id="KW-0357">Heparan sulfate</keyword>
<reference evidence="15 16" key="1">
    <citation type="submission" date="2017-06" db="EMBL/GenBank/DDBJ databases">
        <title>A platform for efficient transgenesis in Macrostomum lignano, a flatworm model organism for stem cell research.</title>
        <authorList>
            <person name="Berezikov E."/>
        </authorList>
    </citation>
    <scope>NUCLEOTIDE SEQUENCE [LARGE SCALE GENOMIC DNA]</scope>
    <source>
        <strain evidence="15">DV1</strain>
        <tissue evidence="15">Whole organism</tissue>
    </source>
</reference>
<feature type="region of interest" description="Disordered" evidence="11">
    <location>
        <begin position="335"/>
        <end position="376"/>
    </location>
</feature>
<feature type="region of interest" description="Disordered" evidence="11">
    <location>
        <begin position="31"/>
        <end position="85"/>
    </location>
</feature>
<evidence type="ECO:0000256" key="10">
    <source>
        <dbReference type="PROSITE-ProRule" id="PRU00500"/>
    </source>
</evidence>
<evidence type="ECO:0000259" key="14">
    <source>
        <dbReference type="PROSITE" id="PS51162"/>
    </source>
</evidence>
<dbReference type="InterPro" id="IPR001050">
    <property type="entry name" value="Syndecan"/>
</dbReference>
<accession>A0A267G2Q2</accession>
<evidence type="ECO:0000256" key="1">
    <source>
        <dbReference type="ARBA" id="ARBA00004479"/>
    </source>
</evidence>
<dbReference type="GO" id="GO:0016020">
    <property type="term" value="C:membrane"/>
    <property type="evidence" value="ECO:0007669"/>
    <property type="project" value="UniProtKB-SubCell"/>
</dbReference>
<evidence type="ECO:0000256" key="9">
    <source>
        <dbReference type="ARBA" id="ARBA00023207"/>
    </source>
</evidence>
<evidence type="ECO:0000256" key="13">
    <source>
        <dbReference type="SAM" id="SignalP"/>
    </source>
</evidence>
<dbReference type="InterPro" id="IPR036857">
    <property type="entry name" value="Thyroglobulin_1_sf"/>
</dbReference>
<evidence type="ECO:0000256" key="4">
    <source>
        <dbReference type="ARBA" id="ARBA00022974"/>
    </source>
</evidence>
<comment type="caution">
    <text evidence="15">The sequence shown here is derived from an EMBL/GenBank/DDBJ whole genome shotgun (WGS) entry which is preliminary data.</text>
</comment>
<dbReference type="InterPro" id="IPR027789">
    <property type="entry name" value="Syndecan/Neurexin_dom"/>
</dbReference>
<proteinExistence type="inferred from homology"/>
<keyword evidence="4" id="KW-0654">Proteoglycan</keyword>
<evidence type="ECO:0000256" key="3">
    <source>
        <dbReference type="ARBA" id="ARBA00022692"/>
    </source>
</evidence>
<keyword evidence="3 12" id="KW-0812">Transmembrane</keyword>